<keyword evidence="3" id="KW-1185">Reference proteome</keyword>
<dbReference type="RefSeq" id="WP_201636299.1">
    <property type="nucleotide sequence ID" value="NZ_JAEQNB010000004.1"/>
</dbReference>
<comment type="caution">
    <text evidence="2">The sequence shown here is derived from an EMBL/GenBank/DDBJ whole genome shotgun (WGS) entry which is preliminary data.</text>
</comment>
<evidence type="ECO:0000256" key="1">
    <source>
        <dbReference type="SAM" id="MobiDB-lite"/>
    </source>
</evidence>
<feature type="compositionally biased region" description="Acidic residues" evidence="1">
    <location>
        <begin position="292"/>
        <end position="304"/>
    </location>
</feature>
<dbReference type="EMBL" id="JAEQNB010000004">
    <property type="protein sequence ID" value="MBL0387874.1"/>
    <property type="molecule type" value="Genomic_DNA"/>
</dbReference>
<sequence>MTQQQNQLVPIQMGGHLLGRMTSDGKHIEAVRGKVALSEKQGEFVMIQEKAMTTAKGFQKLNTIAGVSIITPSTLTAPIDGEVREVPNPFPIIDPASKTISKVWVRKTAIGFSPIGNLVITQASLLYDIRMYFIQDLMKTVQYKADAGRICTLDMLDPEERKHMRFEAFEGDLGIAVFLNNKDILKNINTFINKKQFAERNAQTIAERLVMSKHPALAFPYIDEYVQPGPEKQRFANVELWGWRHGLTRQQMEQVAQQAERGEEIQLDGIKVVKQEVFVSEQELVEFANQEQESDEYSSPDLSEELEKGLTF</sequence>
<accession>A0ABS1JCW1</accession>
<dbReference type="Proteomes" id="UP000602284">
    <property type="component" value="Unassembled WGS sequence"/>
</dbReference>
<protein>
    <submittedName>
        <fullName evidence="2">Uncharacterized protein</fullName>
    </submittedName>
</protein>
<evidence type="ECO:0000313" key="2">
    <source>
        <dbReference type="EMBL" id="MBL0387874.1"/>
    </source>
</evidence>
<proteinExistence type="predicted"/>
<evidence type="ECO:0000313" key="3">
    <source>
        <dbReference type="Proteomes" id="UP000602284"/>
    </source>
</evidence>
<feature type="region of interest" description="Disordered" evidence="1">
    <location>
        <begin position="289"/>
        <end position="312"/>
    </location>
</feature>
<reference evidence="2 3" key="1">
    <citation type="submission" date="2021-01" db="EMBL/GenBank/DDBJ databases">
        <title>Tumebacillus sp. strain ITR2 16S ribosomal RNA gene Genome sequencing and assembly.</title>
        <authorList>
            <person name="Kang M."/>
        </authorList>
    </citation>
    <scope>NUCLEOTIDE SEQUENCE [LARGE SCALE GENOMIC DNA]</scope>
    <source>
        <strain evidence="2 3">ITR2</strain>
    </source>
</reference>
<name>A0ABS1JCW1_9BACL</name>
<gene>
    <name evidence="2" type="ORF">JJB07_14630</name>
</gene>
<organism evidence="2 3">
    <name type="scientific">Tumebacillus amylolyticus</name>
    <dbReference type="NCBI Taxonomy" id="2801339"/>
    <lineage>
        <taxon>Bacteria</taxon>
        <taxon>Bacillati</taxon>
        <taxon>Bacillota</taxon>
        <taxon>Bacilli</taxon>
        <taxon>Bacillales</taxon>
        <taxon>Alicyclobacillaceae</taxon>
        <taxon>Tumebacillus</taxon>
    </lineage>
</organism>